<organism evidence="3 4">
    <name type="scientific">Tulasnella calospora MUT 4182</name>
    <dbReference type="NCBI Taxonomy" id="1051891"/>
    <lineage>
        <taxon>Eukaryota</taxon>
        <taxon>Fungi</taxon>
        <taxon>Dikarya</taxon>
        <taxon>Basidiomycota</taxon>
        <taxon>Agaricomycotina</taxon>
        <taxon>Agaricomycetes</taxon>
        <taxon>Cantharellales</taxon>
        <taxon>Tulasnellaceae</taxon>
        <taxon>Tulasnella</taxon>
    </lineage>
</organism>
<reference evidence="3 4" key="1">
    <citation type="submission" date="2014-04" db="EMBL/GenBank/DDBJ databases">
        <authorList>
            <consortium name="DOE Joint Genome Institute"/>
            <person name="Kuo A."/>
            <person name="Girlanda M."/>
            <person name="Perotto S."/>
            <person name="Kohler A."/>
            <person name="Nagy L.G."/>
            <person name="Floudas D."/>
            <person name="Copeland A."/>
            <person name="Barry K.W."/>
            <person name="Cichocki N."/>
            <person name="Veneault-Fourrey C."/>
            <person name="LaButti K."/>
            <person name="Lindquist E.A."/>
            <person name="Lipzen A."/>
            <person name="Lundell T."/>
            <person name="Morin E."/>
            <person name="Murat C."/>
            <person name="Sun H."/>
            <person name="Tunlid A."/>
            <person name="Henrissat B."/>
            <person name="Grigoriev I.V."/>
            <person name="Hibbett D.S."/>
            <person name="Martin F."/>
            <person name="Nordberg H.P."/>
            <person name="Cantor M.N."/>
            <person name="Hua S.X."/>
        </authorList>
    </citation>
    <scope>NUCLEOTIDE SEQUENCE [LARGE SCALE GENOMIC DNA]</scope>
    <source>
        <strain evidence="3 4">MUT 4182</strain>
    </source>
</reference>
<evidence type="ECO:0000313" key="3">
    <source>
        <dbReference type="EMBL" id="KIO28809.1"/>
    </source>
</evidence>
<reference evidence="4" key="2">
    <citation type="submission" date="2015-01" db="EMBL/GenBank/DDBJ databases">
        <title>Evolutionary Origins and Diversification of the Mycorrhizal Mutualists.</title>
        <authorList>
            <consortium name="DOE Joint Genome Institute"/>
            <consortium name="Mycorrhizal Genomics Consortium"/>
            <person name="Kohler A."/>
            <person name="Kuo A."/>
            <person name="Nagy L.G."/>
            <person name="Floudas D."/>
            <person name="Copeland A."/>
            <person name="Barry K.W."/>
            <person name="Cichocki N."/>
            <person name="Veneault-Fourrey C."/>
            <person name="LaButti K."/>
            <person name="Lindquist E.A."/>
            <person name="Lipzen A."/>
            <person name="Lundell T."/>
            <person name="Morin E."/>
            <person name="Murat C."/>
            <person name="Riley R."/>
            <person name="Ohm R."/>
            <person name="Sun H."/>
            <person name="Tunlid A."/>
            <person name="Henrissat B."/>
            <person name="Grigoriev I.V."/>
            <person name="Hibbett D.S."/>
            <person name="Martin F."/>
        </authorList>
    </citation>
    <scope>NUCLEOTIDE SEQUENCE [LARGE SCALE GENOMIC DNA]</scope>
    <source>
        <strain evidence="4">MUT 4182</strain>
    </source>
</reference>
<dbReference type="OrthoDB" id="3250474at2759"/>
<dbReference type="EMBL" id="KN822990">
    <property type="protein sequence ID" value="KIO28809.1"/>
    <property type="molecule type" value="Genomic_DNA"/>
</dbReference>
<dbReference type="Proteomes" id="UP000054248">
    <property type="component" value="Unassembled WGS sequence"/>
</dbReference>
<accession>A0A0C3QNS2</accession>
<feature type="transmembrane region" description="Helical" evidence="2">
    <location>
        <begin position="46"/>
        <end position="67"/>
    </location>
</feature>
<keyword evidence="4" id="KW-1185">Reference proteome</keyword>
<name>A0A0C3QNS2_9AGAM</name>
<evidence type="ECO:0000313" key="4">
    <source>
        <dbReference type="Proteomes" id="UP000054248"/>
    </source>
</evidence>
<evidence type="ECO:0000256" key="2">
    <source>
        <dbReference type="SAM" id="Phobius"/>
    </source>
</evidence>
<keyword evidence="2" id="KW-0812">Transmembrane</keyword>
<keyword evidence="2" id="KW-1133">Transmembrane helix</keyword>
<proteinExistence type="predicted"/>
<protein>
    <submittedName>
        <fullName evidence="3">Uncharacterized protein</fullName>
    </submittedName>
</protein>
<evidence type="ECO:0000256" key="1">
    <source>
        <dbReference type="SAM" id="MobiDB-lite"/>
    </source>
</evidence>
<dbReference type="AlphaFoldDB" id="A0A0C3QNS2"/>
<dbReference type="HOGENOM" id="CLU_1760149_0_0_1"/>
<gene>
    <name evidence="3" type="ORF">M407DRAFT_242867</name>
</gene>
<sequence length="148" mass="15917">MPLLYNRAMTDLNSCPNSSVKCNTAPGDNNPPQPLQTNIERQPEGAYIGLAIVLVLMLLGFIGWMGFGGGSRRFARFWARFRGRRTADVPKDVATPAPNPDKESAGEDGLGRVSSESTKKTESSSVNTLGDRLPSIPEEPTSPSPGRT</sequence>
<keyword evidence="2" id="KW-0472">Membrane</keyword>
<feature type="compositionally biased region" description="Low complexity" evidence="1">
    <location>
        <begin position="134"/>
        <end position="148"/>
    </location>
</feature>
<feature type="region of interest" description="Disordered" evidence="1">
    <location>
        <begin position="87"/>
        <end position="148"/>
    </location>
</feature>